<dbReference type="Proteomes" id="UP000650833">
    <property type="component" value="Unassembled WGS sequence"/>
</dbReference>
<evidence type="ECO:0000256" key="4">
    <source>
        <dbReference type="ARBA" id="ARBA00022801"/>
    </source>
</evidence>
<dbReference type="PANTHER" id="PTHR22993:SF9">
    <property type="entry name" value="FORMAMIDOPYRIMIDINE-DNA GLYCOSYLASE"/>
    <property type="match status" value="1"/>
</dbReference>
<dbReference type="Gene3D" id="1.10.8.50">
    <property type="match status" value="1"/>
</dbReference>
<dbReference type="AlphaFoldDB" id="A0A8H7V173"/>
<evidence type="ECO:0000256" key="6">
    <source>
        <dbReference type="ARBA" id="ARBA00023204"/>
    </source>
</evidence>
<keyword evidence="4" id="KW-0378">Hydrolase</keyword>
<dbReference type="EMBL" id="JAEPRC010000417">
    <property type="protein sequence ID" value="KAG2197784.1"/>
    <property type="molecule type" value="Genomic_DNA"/>
</dbReference>
<keyword evidence="7" id="KW-0456">Lyase</keyword>
<reference evidence="11" key="1">
    <citation type="submission" date="2020-12" db="EMBL/GenBank/DDBJ databases">
        <title>Metabolic potential, ecology and presence of endohyphal bacteria is reflected in genomic diversity of Mucoromycotina.</title>
        <authorList>
            <person name="Muszewska A."/>
            <person name="Okrasinska A."/>
            <person name="Steczkiewicz K."/>
            <person name="Drgas O."/>
            <person name="Orlowska M."/>
            <person name="Perlinska-Lenart U."/>
            <person name="Aleksandrzak-Piekarczyk T."/>
            <person name="Szatraj K."/>
            <person name="Zielenkiewicz U."/>
            <person name="Pilsyk S."/>
            <person name="Malc E."/>
            <person name="Mieczkowski P."/>
            <person name="Kruszewska J.S."/>
            <person name="Biernat P."/>
            <person name="Pawlowska J."/>
        </authorList>
    </citation>
    <scope>NUCLEOTIDE SEQUENCE</scope>
    <source>
        <strain evidence="11">CBS 226.32</strain>
    </source>
</reference>
<dbReference type="PROSITE" id="PS51068">
    <property type="entry name" value="FPG_CAT"/>
    <property type="match status" value="1"/>
</dbReference>
<dbReference type="GO" id="GO:0006284">
    <property type="term" value="P:base-excision repair"/>
    <property type="evidence" value="ECO:0007669"/>
    <property type="project" value="InterPro"/>
</dbReference>
<comment type="similarity">
    <text evidence="2">Belongs to the FPG family.</text>
</comment>
<dbReference type="SUPFAM" id="SSF46946">
    <property type="entry name" value="S13-like H2TH domain"/>
    <property type="match status" value="1"/>
</dbReference>
<dbReference type="GO" id="GO:0005634">
    <property type="term" value="C:nucleus"/>
    <property type="evidence" value="ECO:0007669"/>
    <property type="project" value="TreeGrafter"/>
</dbReference>
<dbReference type="PANTHER" id="PTHR22993">
    <property type="entry name" value="FORMAMIDOPYRIMIDINE-DNA GLYCOSYLASE"/>
    <property type="match status" value="1"/>
</dbReference>
<keyword evidence="9" id="KW-0326">Glycosidase</keyword>
<evidence type="ECO:0000256" key="5">
    <source>
        <dbReference type="ARBA" id="ARBA00023125"/>
    </source>
</evidence>
<dbReference type="FunFam" id="1.10.8.50:FF:000009">
    <property type="entry name" value="Formamidopyrimidine-DNA glycosylase"/>
    <property type="match status" value="1"/>
</dbReference>
<dbReference type="SMART" id="SM01232">
    <property type="entry name" value="H2TH"/>
    <property type="match status" value="1"/>
</dbReference>
<evidence type="ECO:0000256" key="9">
    <source>
        <dbReference type="ARBA" id="ARBA00023295"/>
    </source>
</evidence>
<sequence>MPEIAEVERARLRIHRQCINYKITNVEAQPDTNIFKGISPDNFAKTIMNKTLVDTKRWGKYFILIFDKEPHLVAHLGMTGGIRFEHEELDKGLQWPPRFHKLLVTFTDPNTKKHVHFGYKDPLRWGKLRLVPGDPLTSDPINKLGFDPVLGLPDLEAFKLKVQRRSVPVKALLLDQSFSAGVGNWVADEILYQSMIHPAQYTNTLTEKELDAMYHKMKFICETAVEAEADESKFPDDWLMKHRWNKGKKNENKGRLPNGLLLQFETVGGRTSAFAPEKQILRISEENNKVSVKRKRTAIVKKQEIINDNEITDKDDDYSISVNKKKKTTARKKAKAAKKDLNLKTEIKEECFDEITIKKTARTMSSRYNFRR</sequence>
<organism evidence="11 12">
    <name type="scientific">Mucor plumbeus</name>
    <dbReference type="NCBI Taxonomy" id="97098"/>
    <lineage>
        <taxon>Eukaryota</taxon>
        <taxon>Fungi</taxon>
        <taxon>Fungi incertae sedis</taxon>
        <taxon>Mucoromycota</taxon>
        <taxon>Mucoromycotina</taxon>
        <taxon>Mucoromycetes</taxon>
        <taxon>Mucorales</taxon>
        <taxon>Mucorineae</taxon>
        <taxon>Mucoraceae</taxon>
        <taxon>Mucor</taxon>
    </lineage>
</organism>
<protein>
    <recommendedName>
        <fullName evidence="10">Formamidopyrimidine-DNA glycosylase catalytic domain-containing protein</fullName>
    </recommendedName>
</protein>
<evidence type="ECO:0000313" key="11">
    <source>
        <dbReference type="EMBL" id="KAG2197784.1"/>
    </source>
</evidence>
<evidence type="ECO:0000256" key="1">
    <source>
        <dbReference type="ARBA" id="ARBA00001668"/>
    </source>
</evidence>
<dbReference type="SUPFAM" id="SSF81624">
    <property type="entry name" value="N-terminal domain of MutM-like DNA repair proteins"/>
    <property type="match status" value="1"/>
</dbReference>
<evidence type="ECO:0000256" key="8">
    <source>
        <dbReference type="ARBA" id="ARBA00023268"/>
    </source>
</evidence>
<keyword evidence="3" id="KW-0227">DNA damage</keyword>
<dbReference type="Pfam" id="PF06831">
    <property type="entry name" value="H2TH"/>
    <property type="match status" value="1"/>
</dbReference>
<dbReference type="GO" id="GO:0003684">
    <property type="term" value="F:damaged DNA binding"/>
    <property type="evidence" value="ECO:0007669"/>
    <property type="project" value="InterPro"/>
</dbReference>
<feature type="domain" description="Formamidopyrimidine-DNA glycosylase catalytic" evidence="10">
    <location>
        <begin position="2"/>
        <end position="126"/>
    </location>
</feature>
<dbReference type="InterPro" id="IPR012319">
    <property type="entry name" value="FPG_cat"/>
</dbReference>
<dbReference type="GO" id="GO:0016829">
    <property type="term" value="F:lyase activity"/>
    <property type="evidence" value="ECO:0007669"/>
    <property type="project" value="UniProtKB-KW"/>
</dbReference>
<gene>
    <name evidence="11" type="ORF">INT46_006424</name>
</gene>
<dbReference type="SMART" id="SM00898">
    <property type="entry name" value="Fapy_DNA_glyco"/>
    <property type="match status" value="1"/>
</dbReference>
<keyword evidence="5" id="KW-0238">DNA-binding</keyword>
<dbReference type="OrthoDB" id="444592at2759"/>
<dbReference type="Pfam" id="PF01149">
    <property type="entry name" value="Fapy_DNA_glyco"/>
    <property type="match status" value="1"/>
</dbReference>
<name>A0A8H7V173_9FUNG</name>
<keyword evidence="6" id="KW-0234">DNA repair</keyword>
<dbReference type="InterPro" id="IPR035937">
    <property type="entry name" value="FPG_N"/>
</dbReference>
<keyword evidence="8" id="KW-0511">Multifunctional enzyme</keyword>
<keyword evidence="12" id="KW-1185">Reference proteome</keyword>
<dbReference type="GO" id="GO:0008270">
    <property type="term" value="F:zinc ion binding"/>
    <property type="evidence" value="ECO:0007669"/>
    <property type="project" value="InterPro"/>
</dbReference>
<dbReference type="InterPro" id="IPR015886">
    <property type="entry name" value="H2TH_FPG"/>
</dbReference>
<accession>A0A8H7V173</accession>
<evidence type="ECO:0000256" key="2">
    <source>
        <dbReference type="ARBA" id="ARBA00009409"/>
    </source>
</evidence>
<evidence type="ECO:0000259" key="10">
    <source>
        <dbReference type="PROSITE" id="PS51068"/>
    </source>
</evidence>
<evidence type="ECO:0000256" key="7">
    <source>
        <dbReference type="ARBA" id="ARBA00023239"/>
    </source>
</evidence>
<proteinExistence type="inferred from homology"/>
<dbReference type="InterPro" id="IPR010979">
    <property type="entry name" value="Ribosomal_uS13-like_H2TH"/>
</dbReference>
<dbReference type="Gene3D" id="3.20.190.10">
    <property type="entry name" value="MutM-like, N-terminal"/>
    <property type="match status" value="1"/>
</dbReference>
<dbReference type="GO" id="GO:0003906">
    <property type="term" value="F:DNA-(apurinic or apyrimidinic site) endonuclease activity"/>
    <property type="evidence" value="ECO:0007669"/>
    <property type="project" value="InterPro"/>
</dbReference>
<evidence type="ECO:0000256" key="3">
    <source>
        <dbReference type="ARBA" id="ARBA00022763"/>
    </source>
</evidence>
<dbReference type="GO" id="GO:0008534">
    <property type="term" value="F:oxidized purine nucleobase lesion DNA N-glycosylase activity"/>
    <property type="evidence" value="ECO:0007669"/>
    <property type="project" value="UniProtKB-EC"/>
</dbReference>
<evidence type="ECO:0000313" key="12">
    <source>
        <dbReference type="Proteomes" id="UP000650833"/>
    </source>
</evidence>
<comment type="caution">
    <text evidence="11">The sequence shown here is derived from an EMBL/GenBank/DDBJ whole genome shotgun (WGS) entry which is preliminary data.</text>
</comment>
<comment type="catalytic activity">
    <reaction evidence="1">
        <text>Hydrolysis of DNA containing ring-opened 7-methylguanine residues, releasing 2,6-diamino-4-hydroxy-5-(N-methyl)formamidopyrimidine.</text>
        <dbReference type="EC" id="3.2.2.23"/>
    </reaction>
</comment>